<gene>
    <name evidence="2" type="ORF">BJY01DRAFT_250857</name>
</gene>
<evidence type="ECO:0000313" key="2">
    <source>
        <dbReference type="EMBL" id="KAL2838618.1"/>
    </source>
</evidence>
<protein>
    <recommendedName>
        <fullName evidence="4">Hydrophobic surface binding protein A-domain-containing protein</fullName>
    </recommendedName>
</protein>
<evidence type="ECO:0008006" key="4">
    <source>
        <dbReference type="Google" id="ProtNLM"/>
    </source>
</evidence>
<dbReference type="Proteomes" id="UP001610446">
    <property type="component" value="Unassembled WGS sequence"/>
</dbReference>
<feature type="chain" id="PRO_5045949657" description="Hydrophobic surface binding protein A-domain-containing protein" evidence="1">
    <location>
        <begin position="20"/>
        <end position="181"/>
    </location>
</feature>
<dbReference type="EMBL" id="JBFXLU010000143">
    <property type="protein sequence ID" value="KAL2838618.1"/>
    <property type="molecule type" value="Genomic_DNA"/>
</dbReference>
<proteinExistence type="predicted"/>
<keyword evidence="1" id="KW-0732">Signal</keyword>
<comment type="caution">
    <text evidence="2">The sequence shown here is derived from an EMBL/GenBank/DDBJ whole genome shotgun (WGS) entry which is preliminary data.</text>
</comment>
<organism evidence="2 3">
    <name type="scientific">Aspergillus pseudoustus</name>
    <dbReference type="NCBI Taxonomy" id="1810923"/>
    <lineage>
        <taxon>Eukaryota</taxon>
        <taxon>Fungi</taxon>
        <taxon>Dikarya</taxon>
        <taxon>Ascomycota</taxon>
        <taxon>Pezizomycotina</taxon>
        <taxon>Eurotiomycetes</taxon>
        <taxon>Eurotiomycetidae</taxon>
        <taxon>Eurotiales</taxon>
        <taxon>Aspergillaceae</taxon>
        <taxon>Aspergillus</taxon>
        <taxon>Aspergillus subgen. Nidulantes</taxon>
    </lineage>
</organism>
<accession>A0ABR4JI48</accession>
<sequence length="181" mass="19559">MKFKATLLTCALIIPTTLAWSPYLLGPKRVLPDYEAIIDSLTTATNYFSAWIAEYASSIITGADLYAHTAELTDAYTGGSGSVIQLVALGPSDALGLVEAVIELRDATGDMVDRLISAKANLVADSLDDEVVVWLGELGGEMEYLRDLIVDKAPSTLRDVVFDIVDSIPEEIRRAEDGFVM</sequence>
<dbReference type="Gene3D" id="1.20.1280.140">
    <property type="match status" value="1"/>
</dbReference>
<reference evidence="2 3" key="1">
    <citation type="submission" date="2024-07" db="EMBL/GenBank/DDBJ databases">
        <title>Section-level genome sequencing and comparative genomics of Aspergillus sections Usti and Cavernicolus.</title>
        <authorList>
            <consortium name="Lawrence Berkeley National Laboratory"/>
            <person name="Nybo J.L."/>
            <person name="Vesth T.C."/>
            <person name="Theobald S."/>
            <person name="Frisvad J.C."/>
            <person name="Larsen T.O."/>
            <person name="Kjaerboelling I."/>
            <person name="Rothschild-Mancinelli K."/>
            <person name="Lyhne E.K."/>
            <person name="Kogle M.E."/>
            <person name="Barry K."/>
            <person name="Clum A."/>
            <person name="Na H."/>
            <person name="Ledsgaard L."/>
            <person name="Lin J."/>
            <person name="Lipzen A."/>
            <person name="Kuo A."/>
            <person name="Riley R."/>
            <person name="Mondo S."/>
            <person name="Labutti K."/>
            <person name="Haridas S."/>
            <person name="Pangalinan J."/>
            <person name="Salamov A.A."/>
            <person name="Simmons B.A."/>
            <person name="Magnuson J.K."/>
            <person name="Chen J."/>
            <person name="Drula E."/>
            <person name="Henrissat B."/>
            <person name="Wiebenga A."/>
            <person name="Lubbers R.J."/>
            <person name="Gomes A.C."/>
            <person name="Makela M.R."/>
            <person name="Stajich J."/>
            <person name="Grigoriev I.V."/>
            <person name="Mortensen U.H."/>
            <person name="De Vries R.P."/>
            <person name="Baker S.E."/>
            <person name="Andersen M.R."/>
        </authorList>
    </citation>
    <scope>NUCLEOTIDE SEQUENCE [LARGE SCALE GENOMIC DNA]</scope>
    <source>
        <strain evidence="2 3">CBS 123904</strain>
    </source>
</reference>
<dbReference type="Pfam" id="PF12296">
    <property type="entry name" value="HsbA"/>
    <property type="match status" value="1"/>
</dbReference>
<keyword evidence="3" id="KW-1185">Reference proteome</keyword>
<evidence type="ECO:0000313" key="3">
    <source>
        <dbReference type="Proteomes" id="UP001610446"/>
    </source>
</evidence>
<evidence type="ECO:0000256" key="1">
    <source>
        <dbReference type="SAM" id="SignalP"/>
    </source>
</evidence>
<dbReference type="InterPro" id="IPR021054">
    <property type="entry name" value="Cell_wall_mannoprotein_1"/>
</dbReference>
<feature type="signal peptide" evidence="1">
    <location>
        <begin position="1"/>
        <end position="19"/>
    </location>
</feature>
<name>A0ABR4JI48_9EURO</name>